<dbReference type="AlphaFoldDB" id="A0A5C8EI46"/>
<gene>
    <name evidence="2" type="ORF">EPJ72_10505</name>
</gene>
<dbReference type="PROSITE" id="PS51480">
    <property type="entry name" value="DHAL"/>
    <property type="match status" value="1"/>
</dbReference>
<organism evidence="2 3">
    <name type="scientific">Brachyspira pilosicoli</name>
    <name type="common">Serpulina pilosicoli</name>
    <dbReference type="NCBI Taxonomy" id="52584"/>
    <lineage>
        <taxon>Bacteria</taxon>
        <taxon>Pseudomonadati</taxon>
        <taxon>Spirochaetota</taxon>
        <taxon>Spirochaetia</taxon>
        <taxon>Brachyspirales</taxon>
        <taxon>Brachyspiraceae</taxon>
        <taxon>Brachyspira</taxon>
    </lineage>
</organism>
<dbReference type="InterPro" id="IPR036117">
    <property type="entry name" value="DhaL_dom_sf"/>
</dbReference>
<dbReference type="GO" id="GO:0006071">
    <property type="term" value="P:glycerol metabolic process"/>
    <property type="evidence" value="ECO:0007669"/>
    <property type="project" value="InterPro"/>
</dbReference>
<dbReference type="Gene3D" id="1.25.40.340">
    <property type="match status" value="1"/>
</dbReference>
<sequence length="83" mass="8949">MIDSLYAASQALNDNINNDDIVATLNIVKEKAIDGALATKDMEAVKGRASYQTNKGVGHLDPGAITMSYQIEELVNLIISKIK</sequence>
<feature type="domain" description="DhaL" evidence="1">
    <location>
        <begin position="1"/>
        <end position="76"/>
    </location>
</feature>
<dbReference type="Proteomes" id="UP000323176">
    <property type="component" value="Unassembled WGS sequence"/>
</dbReference>
<dbReference type="OrthoDB" id="9800291at2"/>
<dbReference type="InterPro" id="IPR004007">
    <property type="entry name" value="DhaL_dom"/>
</dbReference>
<name>A0A5C8EI46_BRAPL</name>
<accession>A0A5C8EI46</accession>
<evidence type="ECO:0000259" key="1">
    <source>
        <dbReference type="PROSITE" id="PS51480"/>
    </source>
</evidence>
<comment type="caution">
    <text evidence="2">The sequence shown here is derived from an EMBL/GenBank/DDBJ whole genome shotgun (WGS) entry which is preliminary data.</text>
</comment>
<evidence type="ECO:0000313" key="2">
    <source>
        <dbReference type="EMBL" id="TXJ37423.1"/>
    </source>
</evidence>
<dbReference type="GO" id="GO:0004371">
    <property type="term" value="F:glycerone kinase activity"/>
    <property type="evidence" value="ECO:0007669"/>
    <property type="project" value="InterPro"/>
</dbReference>
<evidence type="ECO:0000313" key="3">
    <source>
        <dbReference type="Proteomes" id="UP000323176"/>
    </source>
</evidence>
<reference evidence="2 3" key="1">
    <citation type="journal article" date="1992" name="Lakartidningen">
        <title>[Penicillin V and not amoxicillin is the first choice preparation in acute otitis].</title>
        <authorList>
            <person name="Kamme C."/>
            <person name="Lundgren K."/>
            <person name="Prellner K."/>
        </authorList>
    </citation>
    <scope>NUCLEOTIDE SEQUENCE [LARGE SCALE GENOMIC DNA]</scope>
    <source>
        <strain evidence="2 3">PC5538III-hc</strain>
    </source>
</reference>
<dbReference type="Pfam" id="PF02734">
    <property type="entry name" value="Dak2"/>
    <property type="match status" value="1"/>
</dbReference>
<protein>
    <submittedName>
        <fullName evidence="2">DAK2 domain-containing protein</fullName>
    </submittedName>
</protein>
<dbReference type="SUPFAM" id="SSF101473">
    <property type="entry name" value="DhaL-like"/>
    <property type="match status" value="1"/>
</dbReference>
<dbReference type="EMBL" id="SAXY01000063">
    <property type="protein sequence ID" value="TXJ37423.1"/>
    <property type="molecule type" value="Genomic_DNA"/>
</dbReference>
<proteinExistence type="predicted"/>